<dbReference type="PROSITE" id="PS50231">
    <property type="entry name" value="RICIN_B_LECTIN"/>
    <property type="match status" value="1"/>
</dbReference>
<protein>
    <submittedName>
        <fullName evidence="4">RICIN domain-containing protein</fullName>
    </submittedName>
</protein>
<gene>
    <name evidence="4" type="ORF">ABT188_26085</name>
</gene>
<dbReference type="SUPFAM" id="SSF50370">
    <property type="entry name" value="Ricin B-like lectins"/>
    <property type="match status" value="1"/>
</dbReference>
<evidence type="ECO:0000259" key="3">
    <source>
        <dbReference type="Pfam" id="PF14200"/>
    </source>
</evidence>
<comment type="caution">
    <text evidence="4">The sequence shown here is derived from an EMBL/GenBank/DDBJ whole genome shotgun (WGS) entry which is preliminary data.</text>
</comment>
<keyword evidence="2" id="KW-1133">Transmembrane helix</keyword>
<dbReference type="InterPro" id="IPR000772">
    <property type="entry name" value="Ricin_B_lectin"/>
</dbReference>
<feature type="domain" description="Ricin B lectin" evidence="3">
    <location>
        <begin position="368"/>
        <end position="457"/>
    </location>
</feature>
<organism evidence="4 5">
    <name type="scientific">Streptomyces violaceorubidus</name>
    <dbReference type="NCBI Taxonomy" id="284042"/>
    <lineage>
        <taxon>Bacteria</taxon>
        <taxon>Bacillati</taxon>
        <taxon>Actinomycetota</taxon>
        <taxon>Actinomycetes</taxon>
        <taxon>Kitasatosporales</taxon>
        <taxon>Streptomycetaceae</taxon>
        <taxon>Streptomyces</taxon>
    </lineage>
</organism>
<dbReference type="CDD" id="cd00161">
    <property type="entry name" value="beta-trefoil_Ricin-like"/>
    <property type="match status" value="1"/>
</dbReference>
<dbReference type="RefSeq" id="WP_352149379.1">
    <property type="nucleotide sequence ID" value="NZ_JBEOZY010000033.1"/>
</dbReference>
<dbReference type="EMBL" id="JBEOZY010000033">
    <property type="protein sequence ID" value="MER6167976.1"/>
    <property type="molecule type" value="Genomic_DNA"/>
</dbReference>
<dbReference type="InterPro" id="IPR035992">
    <property type="entry name" value="Ricin_B-like_lectins"/>
</dbReference>
<dbReference type="Gene3D" id="2.80.10.50">
    <property type="match status" value="1"/>
</dbReference>
<dbReference type="Pfam" id="PF14200">
    <property type="entry name" value="RicinB_lectin_2"/>
    <property type="match status" value="1"/>
</dbReference>
<name>A0ABV1T1Y5_9ACTN</name>
<keyword evidence="5" id="KW-1185">Reference proteome</keyword>
<feature type="compositionally biased region" description="Basic and acidic residues" evidence="1">
    <location>
        <begin position="294"/>
        <end position="305"/>
    </location>
</feature>
<reference evidence="4 5" key="1">
    <citation type="submission" date="2024-06" db="EMBL/GenBank/DDBJ databases">
        <title>The Natural Products Discovery Center: Release of the First 8490 Sequenced Strains for Exploring Actinobacteria Biosynthetic Diversity.</title>
        <authorList>
            <person name="Kalkreuter E."/>
            <person name="Kautsar S.A."/>
            <person name="Yang D."/>
            <person name="Bader C.D."/>
            <person name="Teijaro C.N."/>
            <person name="Fluegel L."/>
            <person name="Davis C.M."/>
            <person name="Simpson J.R."/>
            <person name="Lauterbach L."/>
            <person name="Steele A.D."/>
            <person name="Gui C."/>
            <person name="Meng S."/>
            <person name="Li G."/>
            <person name="Viehrig K."/>
            <person name="Ye F."/>
            <person name="Su P."/>
            <person name="Kiefer A.F."/>
            <person name="Nichols A."/>
            <person name="Cepeda A.J."/>
            <person name="Yan W."/>
            <person name="Fan B."/>
            <person name="Jiang Y."/>
            <person name="Adhikari A."/>
            <person name="Zheng C.-J."/>
            <person name="Schuster L."/>
            <person name="Cowan T.M."/>
            <person name="Smanski M.J."/>
            <person name="Chevrette M.G."/>
            <person name="De Carvalho L.P.S."/>
            <person name="Shen B."/>
        </authorList>
    </citation>
    <scope>NUCLEOTIDE SEQUENCE [LARGE SCALE GENOMIC DNA]</scope>
    <source>
        <strain evidence="4 5">NPDC001615</strain>
    </source>
</reference>
<evidence type="ECO:0000256" key="2">
    <source>
        <dbReference type="SAM" id="Phobius"/>
    </source>
</evidence>
<evidence type="ECO:0000313" key="5">
    <source>
        <dbReference type="Proteomes" id="UP001496720"/>
    </source>
</evidence>
<evidence type="ECO:0000313" key="4">
    <source>
        <dbReference type="EMBL" id="MER6167976.1"/>
    </source>
</evidence>
<accession>A0ABV1T1Y5</accession>
<feature type="region of interest" description="Disordered" evidence="1">
    <location>
        <begin position="253"/>
        <end position="327"/>
    </location>
</feature>
<keyword evidence="2" id="KW-0472">Membrane</keyword>
<evidence type="ECO:0000256" key="1">
    <source>
        <dbReference type="SAM" id="MobiDB-lite"/>
    </source>
</evidence>
<keyword evidence="2" id="KW-0812">Transmembrane</keyword>
<proteinExistence type="predicted"/>
<dbReference type="Proteomes" id="UP001496720">
    <property type="component" value="Unassembled WGS sequence"/>
</dbReference>
<sequence>MSLWTSLEPASATVDPGSSTRVRLRVRNTGDVVDEYRFEPVGDVAPWTTVEPQTLRLYPGTTGTVELTFAPPRTPDAVAGPNPYAVRIVPTEHPDAVTVPEGNLTITAFSEVRAELVPPTVKGRFRGRPRLAVDNLGNTKVTASIAGSDRGDHLSYEVRPGNVQIEPGRAAFVEATLKPKQIIWFGAKEERPYSLAVRRSGVDPTEVEGTYVQRGFLPRWLATFFGIFLALAIAFVMIWIAYKPQVRTSATEQTEQAGAALAPSPSATPEALPSTAESAPAQESPVLQPPATQEPEKDTGGDGDKGGGGGGGGGGGESKKPTVKPVVPAQNILLRNTVSHMCAELPGREKGVPDGPVQQAVCDDTDGDNQIWDLEVKYDKGGPGGAPLFQIRNIKDRFCMDLPDHGAAAVGTAVTEFHCDSTTSTDNQLWWVDKQESGAYWIRNFSSNQKCLGVEGTNGGALFSKLVLDNCSNVDDQEWEIIHPKKD</sequence>
<feature type="transmembrane region" description="Helical" evidence="2">
    <location>
        <begin position="220"/>
        <end position="242"/>
    </location>
</feature>
<feature type="compositionally biased region" description="Gly residues" evidence="1">
    <location>
        <begin position="306"/>
        <end position="316"/>
    </location>
</feature>